<dbReference type="PRINTS" id="PR00034">
    <property type="entry name" value="HTHCRP"/>
</dbReference>
<dbReference type="InterPro" id="IPR012318">
    <property type="entry name" value="HTH_CRP"/>
</dbReference>
<evidence type="ECO:0000256" key="1">
    <source>
        <dbReference type="ARBA" id="ARBA00023015"/>
    </source>
</evidence>
<gene>
    <name evidence="6" type="ORF">HNQ01_002508</name>
</gene>
<feature type="domain" description="HTH crp-type" evidence="5">
    <location>
        <begin position="149"/>
        <end position="219"/>
    </location>
</feature>
<evidence type="ECO:0000259" key="5">
    <source>
        <dbReference type="PROSITE" id="PS51063"/>
    </source>
</evidence>
<dbReference type="InterPro" id="IPR018488">
    <property type="entry name" value="cNMP-bd_CS"/>
</dbReference>
<name>A0ABX2G385_9BURK</name>
<dbReference type="PRINTS" id="PR00103">
    <property type="entry name" value="CAMPKINASE"/>
</dbReference>
<dbReference type="InterPro" id="IPR036388">
    <property type="entry name" value="WH-like_DNA-bd_sf"/>
</dbReference>
<organism evidence="6 7">
    <name type="scientific">Sphaerotilus uruguayifluvii</name>
    <dbReference type="NCBI Taxonomy" id="2735897"/>
    <lineage>
        <taxon>Bacteria</taxon>
        <taxon>Pseudomonadati</taxon>
        <taxon>Pseudomonadota</taxon>
        <taxon>Betaproteobacteria</taxon>
        <taxon>Burkholderiales</taxon>
        <taxon>Sphaerotilaceae</taxon>
        <taxon>Sphaerotilus</taxon>
    </lineage>
</organism>
<dbReference type="InterPro" id="IPR018490">
    <property type="entry name" value="cNMP-bd_dom_sf"/>
</dbReference>
<dbReference type="PANTHER" id="PTHR24567">
    <property type="entry name" value="CRP FAMILY TRANSCRIPTIONAL REGULATORY PROTEIN"/>
    <property type="match status" value="1"/>
</dbReference>
<dbReference type="InterPro" id="IPR000595">
    <property type="entry name" value="cNMP-bd_dom"/>
</dbReference>
<proteinExistence type="predicted"/>
<evidence type="ECO:0000259" key="4">
    <source>
        <dbReference type="PROSITE" id="PS50042"/>
    </source>
</evidence>
<feature type="domain" description="Cyclic nucleotide-binding" evidence="4">
    <location>
        <begin position="35"/>
        <end position="135"/>
    </location>
</feature>
<dbReference type="Pfam" id="PF13545">
    <property type="entry name" value="HTH_Crp_2"/>
    <property type="match status" value="1"/>
</dbReference>
<dbReference type="Gene3D" id="2.60.120.10">
    <property type="entry name" value="Jelly Rolls"/>
    <property type="match status" value="1"/>
</dbReference>
<accession>A0ABX2G385</accession>
<keyword evidence="2" id="KW-0238">DNA-binding</keyword>
<sequence length="223" mass="24616">MALDNAPPFSPNDTLLETLPLSPALKALARRAVLRRYRKGVVLIQEGESGDTLYILVSGRVKVYSIGTNDREITFGLYGPGELIGEMSLDGGPRSASVITVEPTMAAVVNRQMLLEHIGEYPEFALELLAKVIARARAATRDARNMALVDSYGRLSVLLQELSLEQADGTRRIATRLTHSEIASRIGCSREMVSRLLKDLERGGYIDQTDQRLTLLKPLPARW</sequence>
<dbReference type="InterPro" id="IPR036390">
    <property type="entry name" value="WH_DNA-bd_sf"/>
</dbReference>
<dbReference type="SMART" id="SM00419">
    <property type="entry name" value="HTH_CRP"/>
    <property type="match status" value="1"/>
</dbReference>
<dbReference type="PANTHER" id="PTHR24567:SF74">
    <property type="entry name" value="HTH-TYPE TRANSCRIPTIONAL REGULATOR ARCR"/>
    <property type="match status" value="1"/>
</dbReference>
<dbReference type="CDD" id="cd00038">
    <property type="entry name" value="CAP_ED"/>
    <property type="match status" value="1"/>
</dbReference>
<dbReference type="SMART" id="SM00100">
    <property type="entry name" value="cNMP"/>
    <property type="match status" value="1"/>
</dbReference>
<dbReference type="EMBL" id="JABSNM010000010">
    <property type="protein sequence ID" value="NRT56761.1"/>
    <property type="molecule type" value="Genomic_DNA"/>
</dbReference>
<dbReference type="RefSeq" id="WP_173805781.1">
    <property type="nucleotide sequence ID" value="NZ_JABSNM010000010.1"/>
</dbReference>
<dbReference type="Pfam" id="PF00027">
    <property type="entry name" value="cNMP_binding"/>
    <property type="match status" value="1"/>
</dbReference>
<dbReference type="InterPro" id="IPR050397">
    <property type="entry name" value="Env_Response_Regulators"/>
</dbReference>
<reference evidence="6 7" key="1">
    <citation type="submission" date="2020-05" db="EMBL/GenBank/DDBJ databases">
        <title>Genomic Encyclopedia of Type Strains, Phase IV (KMG-V): Genome sequencing to study the core and pangenomes of soil and plant-associated prokaryotes.</title>
        <authorList>
            <person name="Whitman W."/>
        </authorList>
    </citation>
    <scope>NUCLEOTIDE SEQUENCE [LARGE SCALE GENOMIC DNA]</scope>
    <source>
        <strain evidence="6 7">C29</strain>
    </source>
</reference>
<keyword evidence="3" id="KW-0804">Transcription</keyword>
<keyword evidence="7" id="KW-1185">Reference proteome</keyword>
<dbReference type="Gene3D" id="1.10.10.10">
    <property type="entry name" value="Winged helix-like DNA-binding domain superfamily/Winged helix DNA-binding domain"/>
    <property type="match status" value="1"/>
</dbReference>
<dbReference type="PROSITE" id="PS50042">
    <property type="entry name" value="CNMP_BINDING_3"/>
    <property type="match status" value="1"/>
</dbReference>
<dbReference type="InterPro" id="IPR014710">
    <property type="entry name" value="RmlC-like_jellyroll"/>
</dbReference>
<dbReference type="SUPFAM" id="SSF51206">
    <property type="entry name" value="cAMP-binding domain-like"/>
    <property type="match status" value="1"/>
</dbReference>
<evidence type="ECO:0000313" key="7">
    <source>
        <dbReference type="Proteomes" id="UP001516061"/>
    </source>
</evidence>
<comment type="caution">
    <text evidence="6">The sequence shown here is derived from an EMBL/GenBank/DDBJ whole genome shotgun (WGS) entry which is preliminary data.</text>
</comment>
<evidence type="ECO:0000256" key="3">
    <source>
        <dbReference type="ARBA" id="ARBA00023163"/>
    </source>
</evidence>
<dbReference type="SUPFAM" id="SSF46785">
    <property type="entry name" value="Winged helix' DNA-binding domain"/>
    <property type="match status" value="1"/>
</dbReference>
<keyword evidence="1" id="KW-0805">Transcription regulation</keyword>
<evidence type="ECO:0000256" key="2">
    <source>
        <dbReference type="ARBA" id="ARBA00023125"/>
    </source>
</evidence>
<dbReference type="PROSITE" id="PS51063">
    <property type="entry name" value="HTH_CRP_2"/>
    <property type="match status" value="1"/>
</dbReference>
<dbReference type="Proteomes" id="UP001516061">
    <property type="component" value="Unassembled WGS sequence"/>
</dbReference>
<evidence type="ECO:0000313" key="6">
    <source>
        <dbReference type="EMBL" id="NRT56761.1"/>
    </source>
</evidence>
<protein>
    <submittedName>
        <fullName evidence="6">CRP/FNR family cyclic AMP-dependent transcriptional regulator</fullName>
    </submittedName>
</protein>
<dbReference type="PROSITE" id="PS00888">
    <property type="entry name" value="CNMP_BINDING_1"/>
    <property type="match status" value="1"/>
</dbReference>